<dbReference type="EMBL" id="JBDLBR010000002">
    <property type="protein sequence ID" value="MEN7536787.1"/>
    <property type="molecule type" value="Genomic_DNA"/>
</dbReference>
<evidence type="ECO:0000313" key="3">
    <source>
        <dbReference type="Proteomes" id="UP001484535"/>
    </source>
</evidence>
<feature type="signal peptide" evidence="1">
    <location>
        <begin position="1"/>
        <end position="20"/>
    </location>
</feature>
<dbReference type="Proteomes" id="UP001484535">
    <property type="component" value="Unassembled WGS sequence"/>
</dbReference>
<sequence length="161" mass="17952">MIRKLLAALALMVLAQPVWAHQQKIVITTMSNNPRTGMLEVSHRVPMHDAEHALHDMKEADIARNQASRDAFAVYVGNHFALTADDEPVELEMLGNEVDGAYLWIYQIAPAIPEDTVLAVRSSILTDIWPSQENRVNLGEGTSVETLIFHAGDGFKQRRLP</sequence>
<gene>
    <name evidence="2" type="ORF">ABDJ38_06345</name>
</gene>
<name>A0ABV0CV93_9SPHN</name>
<feature type="chain" id="PRO_5045493055" evidence="1">
    <location>
        <begin position="21"/>
        <end position="161"/>
    </location>
</feature>
<dbReference type="Pfam" id="PF20420">
    <property type="entry name" value="DUF6702"/>
    <property type="match status" value="1"/>
</dbReference>
<reference evidence="2 3" key="1">
    <citation type="submission" date="2024-05" db="EMBL/GenBank/DDBJ databases">
        <authorList>
            <person name="Park S."/>
        </authorList>
    </citation>
    <scope>NUCLEOTIDE SEQUENCE [LARGE SCALE GENOMIC DNA]</scope>
    <source>
        <strain evidence="2 3">DGU5</strain>
    </source>
</reference>
<evidence type="ECO:0000313" key="2">
    <source>
        <dbReference type="EMBL" id="MEN7536787.1"/>
    </source>
</evidence>
<dbReference type="InterPro" id="IPR046525">
    <property type="entry name" value="DUF6702"/>
</dbReference>
<protein>
    <submittedName>
        <fullName evidence="2">DUF6702 family protein</fullName>
    </submittedName>
</protein>
<organism evidence="2 3">
    <name type="scientific">Aurantiacibacter flavus</name>
    <dbReference type="NCBI Taxonomy" id="3145232"/>
    <lineage>
        <taxon>Bacteria</taxon>
        <taxon>Pseudomonadati</taxon>
        <taxon>Pseudomonadota</taxon>
        <taxon>Alphaproteobacteria</taxon>
        <taxon>Sphingomonadales</taxon>
        <taxon>Erythrobacteraceae</taxon>
        <taxon>Aurantiacibacter</taxon>
    </lineage>
</organism>
<comment type="caution">
    <text evidence="2">The sequence shown here is derived from an EMBL/GenBank/DDBJ whole genome shotgun (WGS) entry which is preliminary data.</text>
</comment>
<proteinExistence type="predicted"/>
<evidence type="ECO:0000256" key="1">
    <source>
        <dbReference type="SAM" id="SignalP"/>
    </source>
</evidence>
<dbReference type="RefSeq" id="WP_346784237.1">
    <property type="nucleotide sequence ID" value="NZ_JBDLBR010000002.1"/>
</dbReference>
<keyword evidence="3" id="KW-1185">Reference proteome</keyword>
<accession>A0ABV0CV93</accession>
<keyword evidence="1" id="KW-0732">Signal</keyword>